<dbReference type="InterPro" id="IPR023393">
    <property type="entry name" value="START-like_dom_sf"/>
</dbReference>
<comment type="similarity">
    <text evidence="1">Belongs to the AHA1 family.</text>
</comment>
<evidence type="ECO:0000313" key="3">
    <source>
        <dbReference type="EMBL" id="GGI58119.1"/>
    </source>
</evidence>
<organism evidence="3 4">
    <name type="scientific">Winogradskyella haliclonae</name>
    <dbReference type="NCBI Taxonomy" id="2048558"/>
    <lineage>
        <taxon>Bacteria</taxon>
        <taxon>Pseudomonadati</taxon>
        <taxon>Bacteroidota</taxon>
        <taxon>Flavobacteriia</taxon>
        <taxon>Flavobacteriales</taxon>
        <taxon>Flavobacteriaceae</taxon>
        <taxon>Winogradskyella</taxon>
    </lineage>
</organism>
<evidence type="ECO:0000259" key="2">
    <source>
        <dbReference type="Pfam" id="PF08327"/>
    </source>
</evidence>
<keyword evidence="4" id="KW-1185">Reference proteome</keyword>
<dbReference type="Gene3D" id="3.30.530.20">
    <property type="match status" value="1"/>
</dbReference>
<dbReference type="EMBL" id="BMDQ01000003">
    <property type="protein sequence ID" value="GGI58119.1"/>
    <property type="molecule type" value="Genomic_DNA"/>
</dbReference>
<dbReference type="InterPro" id="IPR013538">
    <property type="entry name" value="ASHA1/2-like_C"/>
</dbReference>
<protein>
    <recommendedName>
        <fullName evidence="2">Activator of Hsp90 ATPase homologue 1/2-like C-terminal domain-containing protein</fullName>
    </recommendedName>
</protein>
<sequence length="142" mass="16756">MENRILFDLYINASKEKVFDAFSLPKHLDNWWTLKSSGKPELNTVYNLNFTDQYDWYAKVSKVKQNDVFFLKITEASSDWMPTTFGIELEESNNGTLLKFSHSDWQHNNHEFRNSSFCWAMLLNGLKNYIENGIIIPFSDRN</sequence>
<dbReference type="Pfam" id="PF08327">
    <property type="entry name" value="AHSA1"/>
    <property type="match status" value="1"/>
</dbReference>
<gene>
    <name evidence="3" type="ORF">GCM10011444_24280</name>
</gene>
<accession>A0ABQ2C180</accession>
<name>A0ABQ2C180_9FLAO</name>
<evidence type="ECO:0000256" key="1">
    <source>
        <dbReference type="ARBA" id="ARBA00006817"/>
    </source>
</evidence>
<dbReference type="SUPFAM" id="SSF55961">
    <property type="entry name" value="Bet v1-like"/>
    <property type="match status" value="1"/>
</dbReference>
<comment type="caution">
    <text evidence="3">The sequence shown here is derived from an EMBL/GenBank/DDBJ whole genome shotgun (WGS) entry which is preliminary data.</text>
</comment>
<dbReference type="Proteomes" id="UP000624701">
    <property type="component" value="Unassembled WGS sequence"/>
</dbReference>
<reference evidence="4" key="1">
    <citation type="journal article" date="2019" name="Int. J. Syst. Evol. Microbiol.">
        <title>The Global Catalogue of Microorganisms (GCM) 10K type strain sequencing project: providing services to taxonomists for standard genome sequencing and annotation.</title>
        <authorList>
            <consortium name="The Broad Institute Genomics Platform"/>
            <consortium name="The Broad Institute Genome Sequencing Center for Infectious Disease"/>
            <person name="Wu L."/>
            <person name="Ma J."/>
        </authorList>
    </citation>
    <scope>NUCLEOTIDE SEQUENCE [LARGE SCALE GENOMIC DNA]</scope>
    <source>
        <strain evidence="4">CCM 8681</strain>
    </source>
</reference>
<dbReference type="RefSeq" id="WP_188375020.1">
    <property type="nucleotide sequence ID" value="NZ_BMDQ01000003.1"/>
</dbReference>
<feature type="domain" description="Activator of Hsp90 ATPase homologue 1/2-like C-terminal" evidence="2">
    <location>
        <begin position="12"/>
        <end position="131"/>
    </location>
</feature>
<proteinExistence type="inferred from homology"/>
<dbReference type="CDD" id="cd07814">
    <property type="entry name" value="SRPBCC_CalC_Aha1-like"/>
    <property type="match status" value="1"/>
</dbReference>
<evidence type="ECO:0000313" key="4">
    <source>
        <dbReference type="Proteomes" id="UP000624701"/>
    </source>
</evidence>